<organism evidence="1 2">
    <name type="scientific">Candidatus Thiomargarita nelsonii</name>
    <dbReference type="NCBI Taxonomy" id="1003181"/>
    <lineage>
        <taxon>Bacteria</taxon>
        <taxon>Pseudomonadati</taxon>
        <taxon>Pseudomonadota</taxon>
        <taxon>Gammaproteobacteria</taxon>
        <taxon>Thiotrichales</taxon>
        <taxon>Thiotrichaceae</taxon>
        <taxon>Thiomargarita</taxon>
    </lineage>
</organism>
<sequence>MDVEDFLVTNDTNYLTAPKGTSFWAKNPDDRARHPKRYLDYLCCSDVNKNRKARYRETHGGVNALKTLDWDLVFSGNPNHVKYLRSLIDDISWRFNLPNPYLGRCAPVTAYKGGKDNILRNI</sequence>
<evidence type="ECO:0000313" key="1">
    <source>
        <dbReference type="EMBL" id="KHD05746.1"/>
    </source>
</evidence>
<protein>
    <submittedName>
        <fullName evidence="1">Uncharacterized protein</fullName>
    </submittedName>
</protein>
<reference evidence="1 2" key="1">
    <citation type="journal article" date="2016" name="Front. Microbiol.">
        <title>Single-Cell (Meta-)Genomics of a Dimorphic Candidatus Thiomargarita nelsonii Reveals Genomic Plasticity.</title>
        <authorList>
            <person name="Flood B.E."/>
            <person name="Fliss P."/>
            <person name="Jones D.S."/>
            <person name="Dick G.J."/>
            <person name="Jain S."/>
            <person name="Kaster A.K."/>
            <person name="Winkel M."/>
            <person name="Mussmann M."/>
            <person name="Bailey J."/>
        </authorList>
    </citation>
    <scope>NUCLEOTIDE SEQUENCE [LARGE SCALE GENOMIC DNA]</scope>
    <source>
        <strain evidence="1">Hydrate Ridge</strain>
    </source>
</reference>
<dbReference type="AlphaFoldDB" id="A0A0A6RPG2"/>
<keyword evidence="2" id="KW-1185">Reference proteome</keyword>
<name>A0A0A6RPG2_9GAMM</name>
<dbReference type="Proteomes" id="UP000030428">
    <property type="component" value="Unassembled WGS sequence"/>
</dbReference>
<gene>
    <name evidence="1" type="ORF">PN36_22570</name>
</gene>
<dbReference type="EMBL" id="JSZA02000106">
    <property type="protein sequence ID" value="KHD05746.1"/>
    <property type="molecule type" value="Genomic_DNA"/>
</dbReference>
<comment type="caution">
    <text evidence="1">The sequence shown here is derived from an EMBL/GenBank/DDBJ whole genome shotgun (WGS) entry which is preliminary data.</text>
</comment>
<accession>A0A0A6RPG2</accession>
<proteinExistence type="predicted"/>
<evidence type="ECO:0000313" key="2">
    <source>
        <dbReference type="Proteomes" id="UP000030428"/>
    </source>
</evidence>